<dbReference type="Proteomes" id="UP001165042">
    <property type="component" value="Unassembled WGS sequence"/>
</dbReference>
<dbReference type="EMBL" id="BSSD01000001">
    <property type="protein sequence ID" value="GLW90297.1"/>
    <property type="molecule type" value="Genomic_DNA"/>
</dbReference>
<protein>
    <submittedName>
        <fullName evidence="2">Uncharacterized protein</fullName>
    </submittedName>
</protein>
<name>A0A9W6QIW2_9PSEU</name>
<accession>A0A9W6QIW2</accession>
<keyword evidence="3" id="KW-1185">Reference proteome</keyword>
<dbReference type="AlphaFoldDB" id="A0A9W6QIW2"/>
<feature type="compositionally biased region" description="Low complexity" evidence="1">
    <location>
        <begin position="1"/>
        <end position="23"/>
    </location>
</feature>
<comment type="caution">
    <text evidence="2">The sequence shown here is derived from an EMBL/GenBank/DDBJ whole genome shotgun (WGS) entry which is preliminary data.</text>
</comment>
<evidence type="ECO:0000313" key="2">
    <source>
        <dbReference type="EMBL" id="GLW90297.1"/>
    </source>
</evidence>
<feature type="region of interest" description="Disordered" evidence="1">
    <location>
        <begin position="1"/>
        <end position="68"/>
    </location>
</feature>
<evidence type="ECO:0000313" key="3">
    <source>
        <dbReference type="Proteomes" id="UP001165042"/>
    </source>
</evidence>
<organism evidence="2 3">
    <name type="scientific">Actinokineospora globicatena</name>
    <dbReference type="NCBI Taxonomy" id="103729"/>
    <lineage>
        <taxon>Bacteria</taxon>
        <taxon>Bacillati</taxon>
        <taxon>Actinomycetota</taxon>
        <taxon>Actinomycetes</taxon>
        <taxon>Pseudonocardiales</taxon>
        <taxon>Pseudonocardiaceae</taxon>
        <taxon>Actinokineospora</taxon>
    </lineage>
</organism>
<evidence type="ECO:0000256" key="1">
    <source>
        <dbReference type="SAM" id="MobiDB-lite"/>
    </source>
</evidence>
<sequence>MFATYTNRTAGAATAGQAGTTAADAHRETAAATAPLTKNRLKTLLPPEGRYRPAQRIQPRVIDNRQAG</sequence>
<gene>
    <name evidence="2" type="ORF">Aglo03_11130</name>
</gene>
<reference evidence="2" key="1">
    <citation type="submission" date="2023-02" db="EMBL/GenBank/DDBJ databases">
        <title>Actinokineospora globicatena NBRC 15670.</title>
        <authorList>
            <person name="Ichikawa N."/>
            <person name="Sato H."/>
            <person name="Tonouchi N."/>
        </authorList>
    </citation>
    <scope>NUCLEOTIDE SEQUENCE</scope>
    <source>
        <strain evidence="2">NBRC 15670</strain>
    </source>
</reference>
<proteinExistence type="predicted"/>